<keyword evidence="7 12" id="KW-0159">Chromosome partition</keyword>
<dbReference type="GO" id="GO:0005737">
    <property type="term" value="C:cytoplasm"/>
    <property type="evidence" value="ECO:0007669"/>
    <property type="project" value="UniProtKB-SubCell"/>
</dbReference>
<dbReference type="GO" id="GO:0009037">
    <property type="term" value="F:tyrosine-based site-specific recombinase activity"/>
    <property type="evidence" value="ECO:0007669"/>
    <property type="project" value="UniProtKB-UniRule"/>
</dbReference>
<keyword evidence="6 12" id="KW-0132">Cell division</keyword>
<feature type="active site" evidence="12">
    <location>
        <position position="269"/>
    </location>
</feature>
<dbReference type="GO" id="GO:0051301">
    <property type="term" value="P:cell division"/>
    <property type="evidence" value="ECO:0007669"/>
    <property type="project" value="UniProtKB-UniRule"/>
</dbReference>
<dbReference type="PANTHER" id="PTHR30349">
    <property type="entry name" value="PHAGE INTEGRASE-RELATED"/>
    <property type="match status" value="1"/>
</dbReference>
<feature type="domain" description="Core-binding (CB)" evidence="14">
    <location>
        <begin position="1"/>
        <end position="87"/>
    </location>
</feature>
<comment type="similarity">
    <text evidence="3 12">Belongs to the 'phage' integrase family. XerD subfamily.</text>
</comment>
<keyword evidence="9 12" id="KW-0238">DNA-binding</keyword>
<dbReference type="HAMAP" id="MF_01807">
    <property type="entry name" value="Recomb_XerD"/>
    <property type="match status" value="1"/>
</dbReference>
<keyword evidence="16" id="KW-1185">Reference proteome</keyword>
<dbReference type="InterPro" id="IPR050090">
    <property type="entry name" value="Tyrosine_recombinase_XerCD"/>
</dbReference>
<dbReference type="SUPFAM" id="SSF56349">
    <property type="entry name" value="DNA breaking-rejoining enzymes"/>
    <property type="match status" value="1"/>
</dbReference>
<evidence type="ECO:0000259" key="14">
    <source>
        <dbReference type="PROSITE" id="PS51900"/>
    </source>
</evidence>
<keyword evidence="10 12" id="KW-0233">DNA recombination</keyword>
<feature type="active site" evidence="12">
    <location>
        <position position="246"/>
    </location>
</feature>
<comment type="subcellular location">
    <subcellularLocation>
        <location evidence="1 12">Cytoplasm</location>
    </subcellularLocation>
</comment>
<keyword evidence="11 12" id="KW-0131">Cell cycle</keyword>
<evidence type="ECO:0000256" key="5">
    <source>
        <dbReference type="ARBA" id="ARBA00022490"/>
    </source>
</evidence>
<dbReference type="InterPro" id="IPR002104">
    <property type="entry name" value="Integrase_catalytic"/>
</dbReference>
<dbReference type="PROSITE" id="PS51898">
    <property type="entry name" value="TYR_RECOMBINASE"/>
    <property type="match status" value="1"/>
</dbReference>
<dbReference type="NCBIfam" id="NF040815">
    <property type="entry name" value="recomb_XerA_Arch"/>
    <property type="match status" value="1"/>
</dbReference>
<dbReference type="AlphaFoldDB" id="A0A1I1T8N5"/>
<dbReference type="STRING" id="640948.SAMN05216238_10246"/>
<dbReference type="InterPro" id="IPR023009">
    <property type="entry name" value="Tyrosine_recombinase_XerC/XerD"/>
</dbReference>
<dbReference type="InterPro" id="IPR004107">
    <property type="entry name" value="Integrase_SAM-like_N"/>
</dbReference>
<dbReference type="GO" id="GO:0007059">
    <property type="term" value="P:chromosome segregation"/>
    <property type="evidence" value="ECO:0007669"/>
    <property type="project" value="UniProtKB-UniRule"/>
</dbReference>
<sequence>MLKPAFEDFFHYLLVERGVSDNTLKSYQRDLQNYMQYVEKVSRKTDWNEAGRTDIMGYLHKLKEDGKSSATIARTISSIRGFHHFLVREQLVDHDASIHIETPKKERKLPAALSSQDVETLLSINSGTPLKIRNKAMLELMYATGLRVTELVSLRVSDLHLTMGFVRCMGKGSRERIVPLGDVAKKAVDDYLQKARGQLTKRGEDQNALFVNQHGRPLSRQGFWKILKGIAREAGINKQITPHTLRHSFATHLLENGADLRSVQEMLGHADISTTQIYTHITKTRLKDIYQSYHPRA</sequence>
<dbReference type="GO" id="GO:0003677">
    <property type="term" value="F:DNA binding"/>
    <property type="evidence" value="ECO:0007669"/>
    <property type="project" value="UniProtKB-UniRule"/>
</dbReference>
<dbReference type="Proteomes" id="UP000199474">
    <property type="component" value="Unassembled WGS sequence"/>
</dbReference>
<dbReference type="OrthoDB" id="9801717at2"/>
<evidence type="ECO:0000256" key="12">
    <source>
        <dbReference type="HAMAP-Rule" id="MF_01807"/>
    </source>
</evidence>
<keyword evidence="5 12" id="KW-0963">Cytoplasm</keyword>
<evidence type="ECO:0000313" key="16">
    <source>
        <dbReference type="Proteomes" id="UP000199474"/>
    </source>
</evidence>
<dbReference type="GO" id="GO:0006313">
    <property type="term" value="P:DNA transposition"/>
    <property type="evidence" value="ECO:0007669"/>
    <property type="project" value="UniProtKB-UniRule"/>
</dbReference>
<feature type="active site" description="O-(3'-phospho-DNA)-tyrosine intermediate" evidence="12">
    <location>
        <position position="278"/>
    </location>
</feature>
<gene>
    <name evidence="12" type="primary">xerD</name>
    <name evidence="15" type="ORF">SAMN05216238_10246</name>
</gene>
<dbReference type="Pfam" id="PF02899">
    <property type="entry name" value="Phage_int_SAM_1"/>
    <property type="match status" value="1"/>
</dbReference>
<evidence type="ECO:0000256" key="2">
    <source>
        <dbReference type="ARBA" id="ARBA00006657"/>
    </source>
</evidence>
<dbReference type="NCBIfam" id="NF001399">
    <property type="entry name" value="PRK00283.1"/>
    <property type="match status" value="1"/>
</dbReference>
<evidence type="ECO:0000256" key="1">
    <source>
        <dbReference type="ARBA" id="ARBA00004496"/>
    </source>
</evidence>
<dbReference type="InterPro" id="IPR044068">
    <property type="entry name" value="CB"/>
</dbReference>
<evidence type="ECO:0000256" key="8">
    <source>
        <dbReference type="ARBA" id="ARBA00022908"/>
    </source>
</evidence>
<evidence type="ECO:0000256" key="3">
    <source>
        <dbReference type="ARBA" id="ARBA00010450"/>
    </source>
</evidence>
<organism evidence="15 16">
    <name type="scientific">Lentibacillus persicus</name>
    <dbReference type="NCBI Taxonomy" id="640948"/>
    <lineage>
        <taxon>Bacteria</taxon>
        <taxon>Bacillati</taxon>
        <taxon>Bacillota</taxon>
        <taxon>Bacilli</taxon>
        <taxon>Bacillales</taxon>
        <taxon>Bacillaceae</taxon>
        <taxon>Lentibacillus</taxon>
    </lineage>
</organism>
<evidence type="ECO:0000256" key="10">
    <source>
        <dbReference type="ARBA" id="ARBA00023172"/>
    </source>
</evidence>
<dbReference type="InterPro" id="IPR011931">
    <property type="entry name" value="Recomb_XerC"/>
</dbReference>
<keyword evidence="8 12" id="KW-0229">DNA integration</keyword>
<protein>
    <recommendedName>
        <fullName evidence="4 12">Tyrosine recombinase XerD</fullName>
    </recommendedName>
</protein>
<comment type="similarity">
    <text evidence="2">Belongs to the 'phage' integrase family. XerC subfamily.</text>
</comment>
<dbReference type="NCBIfam" id="TIGR02225">
    <property type="entry name" value="recomb_XerD"/>
    <property type="match status" value="1"/>
</dbReference>
<reference evidence="16" key="1">
    <citation type="submission" date="2016-10" db="EMBL/GenBank/DDBJ databases">
        <authorList>
            <person name="Varghese N."/>
            <person name="Submissions S."/>
        </authorList>
    </citation>
    <scope>NUCLEOTIDE SEQUENCE [LARGE SCALE GENOMIC DNA]</scope>
    <source>
        <strain evidence="16">DSM 22530</strain>
    </source>
</reference>
<evidence type="ECO:0000256" key="6">
    <source>
        <dbReference type="ARBA" id="ARBA00022618"/>
    </source>
</evidence>
<dbReference type="Pfam" id="PF00589">
    <property type="entry name" value="Phage_integrase"/>
    <property type="match status" value="1"/>
</dbReference>
<proteinExistence type="inferred from homology"/>
<dbReference type="CDD" id="cd00798">
    <property type="entry name" value="INT_XerDC_C"/>
    <property type="match status" value="1"/>
</dbReference>
<dbReference type="PANTHER" id="PTHR30349:SF81">
    <property type="entry name" value="TYROSINE RECOMBINASE XERC"/>
    <property type="match status" value="1"/>
</dbReference>
<evidence type="ECO:0000256" key="9">
    <source>
        <dbReference type="ARBA" id="ARBA00023125"/>
    </source>
</evidence>
<feature type="active site" evidence="12">
    <location>
        <position position="243"/>
    </location>
</feature>
<dbReference type="InterPro" id="IPR011932">
    <property type="entry name" value="Recomb_XerD"/>
</dbReference>
<dbReference type="Gene3D" id="1.10.443.10">
    <property type="entry name" value="Intergrase catalytic core"/>
    <property type="match status" value="1"/>
</dbReference>
<evidence type="ECO:0000256" key="7">
    <source>
        <dbReference type="ARBA" id="ARBA00022829"/>
    </source>
</evidence>
<evidence type="ECO:0000256" key="4">
    <source>
        <dbReference type="ARBA" id="ARBA00015810"/>
    </source>
</evidence>
<dbReference type="EMBL" id="FOMR01000002">
    <property type="protein sequence ID" value="SFD51800.1"/>
    <property type="molecule type" value="Genomic_DNA"/>
</dbReference>
<name>A0A1I1T8N5_9BACI</name>
<dbReference type="PROSITE" id="PS51900">
    <property type="entry name" value="CB"/>
    <property type="match status" value="1"/>
</dbReference>
<evidence type="ECO:0000313" key="15">
    <source>
        <dbReference type="EMBL" id="SFD51800.1"/>
    </source>
</evidence>
<dbReference type="HAMAP" id="MF_01808">
    <property type="entry name" value="Recomb_XerC_XerD"/>
    <property type="match status" value="1"/>
</dbReference>
<feature type="active site" evidence="12">
    <location>
        <position position="171"/>
    </location>
</feature>
<dbReference type="InterPro" id="IPR011010">
    <property type="entry name" value="DNA_brk_join_enz"/>
</dbReference>
<evidence type="ECO:0000259" key="13">
    <source>
        <dbReference type="PROSITE" id="PS51898"/>
    </source>
</evidence>
<dbReference type="NCBIfam" id="TIGR02224">
    <property type="entry name" value="recomb_XerC"/>
    <property type="match status" value="1"/>
</dbReference>
<feature type="domain" description="Tyr recombinase" evidence="13">
    <location>
        <begin position="108"/>
        <end position="291"/>
    </location>
</feature>
<comment type="subunit">
    <text evidence="12">Forms a cyclic heterotetrameric complex composed of two molecules of XerC and two molecules of XerD.</text>
</comment>
<dbReference type="InterPro" id="IPR010998">
    <property type="entry name" value="Integrase_recombinase_N"/>
</dbReference>
<dbReference type="RefSeq" id="WP_090080732.1">
    <property type="nucleotide sequence ID" value="NZ_FOMR01000002.1"/>
</dbReference>
<dbReference type="Gene3D" id="1.10.150.130">
    <property type="match status" value="1"/>
</dbReference>
<dbReference type="InterPro" id="IPR013762">
    <property type="entry name" value="Integrase-like_cat_sf"/>
</dbReference>
<evidence type="ECO:0000256" key="11">
    <source>
        <dbReference type="ARBA" id="ARBA00023306"/>
    </source>
</evidence>
<accession>A0A1I1T8N5</accession>
<comment type="function">
    <text evidence="12">Site-specific tyrosine recombinase, which acts by catalyzing the cutting and rejoining of the recombining DNA molecules. The XerC-XerD complex is essential to convert dimers of the bacterial chromosome into monomers to permit their segregation at cell division. It also contributes to the segregational stability of plasmids.</text>
</comment>
<feature type="active site" evidence="12">
    <location>
        <position position="147"/>
    </location>
</feature>